<comment type="caution">
    <text evidence="3">The sequence shown here is derived from an EMBL/GenBank/DDBJ whole genome shotgun (WGS) entry which is preliminary data.</text>
</comment>
<name>A0ABQ2N9F4_9ACTN</name>
<proteinExistence type="predicted"/>
<dbReference type="InterPro" id="IPR009045">
    <property type="entry name" value="Zn_M74/Hedgehog-like"/>
</dbReference>
<evidence type="ECO:0000256" key="1">
    <source>
        <dbReference type="SAM" id="SignalP"/>
    </source>
</evidence>
<accession>A0ABQ2N9F4</accession>
<protein>
    <recommendedName>
        <fullName evidence="2">Peptidase M15C domain-containing protein</fullName>
    </recommendedName>
</protein>
<gene>
    <name evidence="3" type="ORF">GCM10011584_14940</name>
</gene>
<evidence type="ECO:0000259" key="2">
    <source>
        <dbReference type="Pfam" id="PF13539"/>
    </source>
</evidence>
<evidence type="ECO:0000313" key="3">
    <source>
        <dbReference type="EMBL" id="GGO88299.1"/>
    </source>
</evidence>
<dbReference type="Gene3D" id="3.30.1380.10">
    <property type="match status" value="1"/>
</dbReference>
<dbReference type="Proteomes" id="UP000655410">
    <property type="component" value="Unassembled WGS sequence"/>
</dbReference>
<dbReference type="InterPro" id="IPR039561">
    <property type="entry name" value="Peptidase_M15C"/>
</dbReference>
<feature type="domain" description="Peptidase M15C" evidence="2">
    <location>
        <begin position="339"/>
        <end position="396"/>
    </location>
</feature>
<dbReference type="SUPFAM" id="SSF55166">
    <property type="entry name" value="Hedgehog/DD-peptidase"/>
    <property type="match status" value="1"/>
</dbReference>
<dbReference type="Pfam" id="PF13539">
    <property type="entry name" value="Peptidase_M15_4"/>
    <property type="match status" value="1"/>
</dbReference>
<evidence type="ECO:0000313" key="4">
    <source>
        <dbReference type="Proteomes" id="UP000655410"/>
    </source>
</evidence>
<dbReference type="PROSITE" id="PS51257">
    <property type="entry name" value="PROKAR_LIPOPROTEIN"/>
    <property type="match status" value="1"/>
</dbReference>
<dbReference type="RefSeq" id="WP_188783394.1">
    <property type="nucleotide sequence ID" value="NZ_BMNI01000003.1"/>
</dbReference>
<feature type="chain" id="PRO_5045160747" description="Peptidase M15C domain-containing protein" evidence="1">
    <location>
        <begin position="26"/>
        <end position="403"/>
    </location>
</feature>
<organism evidence="3 4">
    <name type="scientific">Nocardioides phosphati</name>
    <dbReference type="NCBI Taxonomy" id="1867775"/>
    <lineage>
        <taxon>Bacteria</taxon>
        <taxon>Bacillati</taxon>
        <taxon>Actinomycetota</taxon>
        <taxon>Actinomycetes</taxon>
        <taxon>Propionibacteriales</taxon>
        <taxon>Nocardioidaceae</taxon>
        <taxon>Nocardioides</taxon>
    </lineage>
</organism>
<keyword evidence="1" id="KW-0732">Signal</keyword>
<reference evidence="4" key="1">
    <citation type="journal article" date="2019" name="Int. J. Syst. Evol. Microbiol.">
        <title>The Global Catalogue of Microorganisms (GCM) 10K type strain sequencing project: providing services to taxonomists for standard genome sequencing and annotation.</title>
        <authorList>
            <consortium name="The Broad Institute Genomics Platform"/>
            <consortium name="The Broad Institute Genome Sequencing Center for Infectious Disease"/>
            <person name="Wu L."/>
            <person name="Ma J."/>
        </authorList>
    </citation>
    <scope>NUCLEOTIDE SEQUENCE [LARGE SCALE GENOMIC DNA]</scope>
    <source>
        <strain evidence="4">CGMCC 4.7371</strain>
    </source>
</reference>
<sequence length="403" mass="42564">MARRQHGRGALVAALALSLAVAACGGPSGKAVQTQKPTATPKPQVSVPVVNADHAMPQPPKLVGGNAQADILIYAAKPLSTSMVKQIAAIRIGKEKAVTATELFSLASPSIQGQVYKVAAVDPATYRRFSGAGQQAEVWSRLAAGEMVVGDKQTATNVETEPNFIAIGTGDDAATVHVGAFAPQPPTIDMVVNAKWGEDLFHVHDNALLISTGGHTPQAIRKQVNAIVKGTGASVQLLDIATRRGLDPNAVQTAVATGGSVGAAIGTYHYRVVGDRVIPDASWVASHIRTETMPIVGAVSCNTAMLLQLRAALNELVQRGLAKYIHFSSGCFNARFIANTHSLSNHAFGMAIDFDAPTNGRGTRGTFPLSVVNVFKSWGFAWGGDWHWTDPMHFELVRIMKVV</sequence>
<keyword evidence="4" id="KW-1185">Reference proteome</keyword>
<feature type="signal peptide" evidence="1">
    <location>
        <begin position="1"/>
        <end position="25"/>
    </location>
</feature>
<dbReference type="EMBL" id="BMNI01000003">
    <property type="protein sequence ID" value="GGO88299.1"/>
    <property type="molecule type" value="Genomic_DNA"/>
</dbReference>